<name>A0A380WFH0_AMIAI</name>
<reference evidence="3 4" key="1">
    <citation type="submission" date="2018-06" db="EMBL/GenBank/DDBJ databases">
        <authorList>
            <consortium name="Pathogen Informatics"/>
            <person name="Doyle S."/>
        </authorList>
    </citation>
    <scope>NUCLEOTIDE SEQUENCE [LARGE SCALE GENOMIC DNA]</scope>
    <source>
        <strain evidence="3 4">NCTC10684</strain>
    </source>
</reference>
<protein>
    <submittedName>
        <fullName evidence="3">Uncharacterized protein conserved in bacteria</fullName>
    </submittedName>
</protein>
<dbReference type="InterPro" id="IPR011008">
    <property type="entry name" value="Dimeric_a/b-barrel"/>
</dbReference>
<dbReference type="OrthoDB" id="9807535at2"/>
<comment type="similarity">
    <text evidence="1">Belongs to the YciI family.</text>
</comment>
<evidence type="ECO:0000313" key="4">
    <source>
        <dbReference type="Proteomes" id="UP000254701"/>
    </source>
</evidence>
<dbReference type="PANTHER" id="PTHR35174">
    <property type="entry name" value="BLL7171 PROTEIN-RELATED"/>
    <property type="match status" value="1"/>
</dbReference>
<evidence type="ECO:0000259" key="2">
    <source>
        <dbReference type="Pfam" id="PF03795"/>
    </source>
</evidence>
<dbReference type="EMBL" id="UFSM01000001">
    <property type="protein sequence ID" value="SUU87747.1"/>
    <property type="molecule type" value="Genomic_DNA"/>
</dbReference>
<dbReference type="SUPFAM" id="SSF54909">
    <property type="entry name" value="Dimeric alpha+beta barrel"/>
    <property type="match status" value="1"/>
</dbReference>
<organism evidence="3 4">
    <name type="scientific">Aminobacter aminovorans</name>
    <name type="common">Chelatobacter heintzii</name>
    <dbReference type="NCBI Taxonomy" id="83263"/>
    <lineage>
        <taxon>Bacteria</taxon>
        <taxon>Pseudomonadati</taxon>
        <taxon>Pseudomonadota</taxon>
        <taxon>Alphaproteobacteria</taxon>
        <taxon>Hyphomicrobiales</taxon>
        <taxon>Phyllobacteriaceae</taxon>
        <taxon>Aminobacter</taxon>
    </lineage>
</organism>
<dbReference type="Pfam" id="PF03795">
    <property type="entry name" value="YCII"/>
    <property type="match status" value="1"/>
</dbReference>
<dbReference type="Gene3D" id="3.30.70.1060">
    <property type="entry name" value="Dimeric alpha+beta barrel"/>
    <property type="match status" value="1"/>
</dbReference>
<gene>
    <name evidence="3" type="ORF">NCTC10684_00949</name>
</gene>
<sequence length="118" mass="12913">MKYVCLVYLEEGLFGTLSPEQKEKLDTDSLAYDRQLEAKGNLIAAEALQSVKAAKTVMRRAGKRLVTDGPFAETKEQLIGFVMIEATDHDEAVEIASNIPLAAMGKVEVRPIYDIPGA</sequence>
<dbReference type="RefSeq" id="WP_115730210.1">
    <property type="nucleotide sequence ID" value="NZ_BAAAVY010000005.1"/>
</dbReference>
<feature type="domain" description="YCII-related" evidence="2">
    <location>
        <begin position="1"/>
        <end position="114"/>
    </location>
</feature>
<dbReference type="InterPro" id="IPR005545">
    <property type="entry name" value="YCII"/>
</dbReference>
<dbReference type="PANTHER" id="PTHR35174:SF3">
    <property type="entry name" value="BLL7171 PROTEIN"/>
    <property type="match status" value="1"/>
</dbReference>
<accession>A0A380WFH0</accession>
<evidence type="ECO:0000256" key="1">
    <source>
        <dbReference type="ARBA" id="ARBA00007689"/>
    </source>
</evidence>
<dbReference type="AlphaFoldDB" id="A0A380WFH0"/>
<evidence type="ECO:0000313" key="3">
    <source>
        <dbReference type="EMBL" id="SUU87747.1"/>
    </source>
</evidence>
<dbReference type="Proteomes" id="UP000254701">
    <property type="component" value="Unassembled WGS sequence"/>
</dbReference>
<proteinExistence type="inferred from homology"/>